<name>A0A2Z5ZHU8_9PROT</name>
<proteinExistence type="predicted"/>
<evidence type="ECO:0000313" key="2">
    <source>
        <dbReference type="Proteomes" id="UP000270034"/>
    </source>
</evidence>
<dbReference type="AlphaFoldDB" id="A0A2Z5ZHU8"/>
<sequence>MACRILYFTQQETGKGMKCLVSGHKRRGQFRRYQDRGGKRPDLTRRLRALKTCAQK</sequence>
<dbReference type="Proteomes" id="UP000270034">
    <property type="component" value="Chromosome"/>
</dbReference>
<dbReference type="KEGG" id="aot:AcetOri_orf02958"/>
<accession>A0A2Z5ZHU8</accession>
<reference evidence="1 2" key="1">
    <citation type="submission" date="2018-02" db="EMBL/GenBank/DDBJ databases">
        <title>Acetobacter orientalis genome.</title>
        <authorList>
            <person name="Nakashima N."/>
            <person name="Tamura T."/>
        </authorList>
    </citation>
    <scope>NUCLEOTIDE SEQUENCE [LARGE SCALE GENOMIC DNA]</scope>
    <source>
        <strain evidence="1 2">FAN1</strain>
    </source>
</reference>
<evidence type="ECO:0000313" key="1">
    <source>
        <dbReference type="EMBL" id="BBC80332.1"/>
    </source>
</evidence>
<organism evidence="1 2">
    <name type="scientific">Acetobacter orientalis</name>
    <dbReference type="NCBI Taxonomy" id="146474"/>
    <lineage>
        <taxon>Bacteria</taxon>
        <taxon>Pseudomonadati</taxon>
        <taxon>Pseudomonadota</taxon>
        <taxon>Alphaproteobacteria</taxon>
        <taxon>Acetobacterales</taxon>
        <taxon>Acetobacteraceae</taxon>
        <taxon>Acetobacter</taxon>
    </lineage>
</organism>
<dbReference type="EMBL" id="AP018515">
    <property type="protein sequence ID" value="BBC80332.1"/>
    <property type="molecule type" value="Genomic_DNA"/>
</dbReference>
<gene>
    <name evidence="1" type="ORF">AcetOrient_orf02958</name>
</gene>
<protein>
    <submittedName>
        <fullName evidence="1">Uncharacterized protein</fullName>
    </submittedName>
</protein>